<dbReference type="EMBL" id="CADEAL010004068">
    <property type="protein sequence ID" value="CAB1450805.1"/>
    <property type="molecule type" value="Genomic_DNA"/>
</dbReference>
<protein>
    <submittedName>
        <fullName evidence="1">Uncharacterized protein</fullName>
    </submittedName>
</protein>
<name>A0A9N7VMA7_PLEPL</name>
<keyword evidence="2" id="KW-1185">Reference proteome</keyword>
<sequence>MVMCSLLLCPAPAFRCLAPWRPPDGIMRANGKPGSEARLLVDPPQHTSRPMMHPSQYLTPPVFVHSLCRRSTTLWKPQLSLSAEREAQITRGIQMLSRVMCSLQPRLEPGPEPESLMA</sequence>
<organism evidence="1 2">
    <name type="scientific">Pleuronectes platessa</name>
    <name type="common">European plaice</name>
    <dbReference type="NCBI Taxonomy" id="8262"/>
    <lineage>
        <taxon>Eukaryota</taxon>
        <taxon>Metazoa</taxon>
        <taxon>Chordata</taxon>
        <taxon>Craniata</taxon>
        <taxon>Vertebrata</taxon>
        <taxon>Euteleostomi</taxon>
        <taxon>Actinopterygii</taxon>
        <taxon>Neopterygii</taxon>
        <taxon>Teleostei</taxon>
        <taxon>Neoteleostei</taxon>
        <taxon>Acanthomorphata</taxon>
        <taxon>Carangaria</taxon>
        <taxon>Pleuronectiformes</taxon>
        <taxon>Pleuronectoidei</taxon>
        <taxon>Pleuronectidae</taxon>
        <taxon>Pleuronectes</taxon>
    </lineage>
</organism>
<dbReference type="Proteomes" id="UP001153269">
    <property type="component" value="Unassembled WGS sequence"/>
</dbReference>
<dbReference type="AlphaFoldDB" id="A0A9N7VMA7"/>
<proteinExistence type="predicted"/>
<evidence type="ECO:0000313" key="1">
    <source>
        <dbReference type="EMBL" id="CAB1450805.1"/>
    </source>
</evidence>
<reference evidence="1" key="1">
    <citation type="submission" date="2020-03" db="EMBL/GenBank/DDBJ databases">
        <authorList>
            <person name="Weist P."/>
        </authorList>
    </citation>
    <scope>NUCLEOTIDE SEQUENCE</scope>
</reference>
<evidence type="ECO:0000313" key="2">
    <source>
        <dbReference type="Proteomes" id="UP001153269"/>
    </source>
</evidence>
<accession>A0A9N7VMA7</accession>
<comment type="caution">
    <text evidence="1">The sequence shown here is derived from an EMBL/GenBank/DDBJ whole genome shotgun (WGS) entry which is preliminary data.</text>
</comment>
<gene>
    <name evidence="1" type="ORF">PLEPLA_LOCUS38497</name>
</gene>